<keyword evidence="4" id="KW-0560">Oxidoreductase</keyword>
<feature type="binding site" evidence="5">
    <location>
        <position position="175"/>
    </location>
    <ligand>
        <name>Mn(2+)</name>
        <dbReference type="ChEBI" id="CHEBI:29035"/>
    </ligand>
</feature>
<dbReference type="SUPFAM" id="SSF54719">
    <property type="entry name" value="Fe,Mn superoxide dismutase (SOD), C-terminal domain"/>
    <property type="match status" value="1"/>
</dbReference>
<dbReference type="GO" id="GO:0004784">
    <property type="term" value="F:superoxide dismutase activity"/>
    <property type="evidence" value="ECO:0007669"/>
    <property type="project" value="UniProtKB-EC"/>
</dbReference>
<dbReference type="PANTHER" id="PTHR11404:SF6">
    <property type="entry name" value="SUPEROXIDE DISMUTASE [MN], MITOCHONDRIAL"/>
    <property type="match status" value="1"/>
</dbReference>
<accession>A0A1B7LB57</accession>
<evidence type="ECO:0000259" key="6">
    <source>
        <dbReference type="Pfam" id="PF02777"/>
    </source>
</evidence>
<comment type="caution">
    <text evidence="7">The sequence shown here is derived from an EMBL/GenBank/DDBJ whole genome shotgun (WGS) entry which is preliminary data.</text>
</comment>
<proteinExistence type="inferred from homology"/>
<dbReference type="InterPro" id="IPR036314">
    <property type="entry name" value="SOD_C_sf"/>
</dbReference>
<feature type="binding site" evidence="5">
    <location>
        <position position="40"/>
    </location>
    <ligand>
        <name>Mn(2+)</name>
        <dbReference type="ChEBI" id="CHEBI:29035"/>
    </ligand>
</feature>
<keyword evidence="3 5" id="KW-0479">Metal-binding</keyword>
<comment type="similarity">
    <text evidence="1">Belongs to the iron/manganese superoxide dismutase family.</text>
</comment>
<protein>
    <recommendedName>
        <fullName evidence="2">superoxide dismutase</fullName>
        <ecNumber evidence="2">1.15.1.1</ecNumber>
    </recommendedName>
</protein>
<dbReference type="PANTHER" id="PTHR11404">
    <property type="entry name" value="SUPEROXIDE DISMUTASE 2"/>
    <property type="match status" value="1"/>
</dbReference>
<feature type="domain" description="Manganese/iron superoxide dismutase C-terminal" evidence="6">
    <location>
        <begin position="106"/>
        <end position="202"/>
    </location>
</feature>
<feature type="binding site" evidence="5">
    <location>
        <position position="90"/>
    </location>
    <ligand>
        <name>Mn(2+)</name>
        <dbReference type="ChEBI" id="CHEBI:29035"/>
    </ligand>
</feature>
<dbReference type="Pfam" id="PF02777">
    <property type="entry name" value="Sod_Fe_C"/>
    <property type="match status" value="1"/>
</dbReference>
<organism evidence="7 8">
    <name type="scientific">Desulfotomaculum copahuensis</name>
    <dbReference type="NCBI Taxonomy" id="1838280"/>
    <lineage>
        <taxon>Bacteria</taxon>
        <taxon>Bacillati</taxon>
        <taxon>Bacillota</taxon>
        <taxon>Clostridia</taxon>
        <taxon>Eubacteriales</taxon>
        <taxon>Desulfotomaculaceae</taxon>
        <taxon>Desulfotomaculum</taxon>
    </lineage>
</organism>
<name>A0A1B7LB57_9FIRM</name>
<dbReference type="GO" id="GO:0046872">
    <property type="term" value="F:metal ion binding"/>
    <property type="evidence" value="ECO:0007669"/>
    <property type="project" value="UniProtKB-KW"/>
</dbReference>
<evidence type="ECO:0000256" key="3">
    <source>
        <dbReference type="ARBA" id="ARBA00022723"/>
    </source>
</evidence>
<dbReference type="Proteomes" id="UP000078532">
    <property type="component" value="Unassembled WGS sequence"/>
</dbReference>
<gene>
    <name evidence="7" type="ORF">A6M21_15450</name>
</gene>
<dbReference type="InterPro" id="IPR019832">
    <property type="entry name" value="Mn/Fe_SOD_C"/>
</dbReference>
<dbReference type="PIRSF" id="PIRSF000349">
    <property type="entry name" value="SODismutase"/>
    <property type="match status" value="1"/>
</dbReference>
<dbReference type="AlphaFoldDB" id="A0A1B7LB57"/>
<dbReference type="InterPro" id="IPR036324">
    <property type="entry name" value="Mn/Fe_SOD_N_sf"/>
</dbReference>
<evidence type="ECO:0000256" key="5">
    <source>
        <dbReference type="PIRSR" id="PIRSR000349-1"/>
    </source>
</evidence>
<evidence type="ECO:0000256" key="1">
    <source>
        <dbReference type="ARBA" id="ARBA00008714"/>
    </source>
</evidence>
<feature type="binding site" evidence="5">
    <location>
        <position position="171"/>
    </location>
    <ligand>
        <name>Mn(2+)</name>
        <dbReference type="ChEBI" id="CHEBI:29035"/>
    </ligand>
</feature>
<dbReference type="EMBL" id="LYVF01000193">
    <property type="protein sequence ID" value="OAT79543.1"/>
    <property type="molecule type" value="Genomic_DNA"/>
</dbReference>
<dbReference type="InterPro" id="IPR001189">
    <property type="entry name" value="Mn/Fe_SOD"/>
</dbReference>
<keyword evidence="8" id="KW-1185">Reference proteome</keyword>
<evidence type="ECO:0000313" key="8">
    <source>
        <dbReference type="Proteomes" id="UP000078532"/>
    </source>
</evidence>
<sequence length="220" mass="24839">MPLEDPFYGPAGAFTPVSPRPLRPELLHLRGISARNIQEHYKLYLGYVQKTNEIRNLLRTADRSTANATYSPLRALKVEESYATNGVKLHEMFFDSLGGPGGRPGGVIYEAIERNFGSYQFWETDFKSSGLAVRGWVTLAYDIDDHSLHNYSLDAHNVGVITRMWPVLALDVYEHAYYLDYGTDRKAYIEAFFQNINWSFVTMCYQAATGTLPCNTFGGA</sequence>
<evidence type="ECO:0000256" key="4">
    <source>
        <dbReference type="ARBA" id="ARBA00023002"/>
    </source>
</evidence>
<dbReference type="Gene3D" id="3.55.40.20">
    <property type="entry name" value="Iron/manganese superoxide dismutase, C-terminal domain"/>
    <property type="match status" value="1"/>
</dbReference>
<dbReference type="InterPro" id="IPR050265">
    <property type="entry name" value="Fe/Mn_Superoxide_Dismutase"/>
</dbReference>
<evidence type="ECO:0000313" key="7">
    <source>
        <dbReference type="EMBL" id="OAT79543.1"/>
    </source>
</evidence>
<evidence type="ECO:0000256" key="2">
    <source>
        <dbReference type="ARBA" id="ARBA00012682"/>
    </source>
</evidence>
<dbReference type="EC" id="1.15.1.1" evidence="2"/>
<dbReference type="STRING" id="1838280.A6M21_15450"/>
<dbReference type="SUPFAM" id="SSF46609">
    <property type="entry name" value="Fe,Mn superoxide dismutase (SOD), N-terminal domain"/>
    <property type="match status" value="1"/>
</dbReference>
<reference evidence="7 8" key="1">
    <citation type="submission" date="2016-04" db="EMBL/GenBank/DDBJ databases">
        <authorList>
            <person name="Evans L.H."/>
            <person name="Alamgir A."/>
            <person name="Owens N."/>
            <person name="Weber N.D."/>
            <person name="Virtaneva K."/>
            <person name="Barbian K."/>
            <person name="Babar A."/>
            <person name="Rosenke K."/>
        </authorList>
    </citation>
    <scope>NUCLEOTIDE SEQUENCE [LARGE SCALE GENOMIC DNA]</scope>
    <source>
        <strain evidence="7 8">LMa1</strain>
    </source>
</reference>